<keyword evidence="1" id="KW-0732">Signal</keyword>
<dbReference type="AlphaFoldDB" id="A0AA41UAE4"/>
<feature type="chain" id="PRO_5041436424" evidence="1">
    <location>
        <begin position="28"/>
        <end position="378"/>
    </location>
</feature>
<comment type="caution">
    <text evidence="2">The sequence shown here is derived from an EMBL/GenBank/DDBJ whole genome shotgun (WGS) entry which is preliminary data.</text>
</comment>
<sequence>MKNAIRFLALFVAMAGGALLDVTDAYAQANACIQLQRQLNQLERNSAFRQGQSNSDQARMVASQLQDAESAYVRTGCNAAAKAGQQLNRECQQLARQIIKGRQLRDNLGESVQTANAVAQQREAVLQEMMRFGCNSGSQATVTQQNTANRGGLFDRLFGGYTNQQGQFTEGDIIGDEYAGAGYGTLRTVCVRKSDGYFWPISYSTLPDYLGQDAYQCQETCPGTPVDLFYYKNPGQEPEQMVNLDGSAYSSMSYAFAYRKTVDLTASCKPSAPQGSIATIGGGGGGEEGRSMVEFADVDFPLPLRDPRGYSRSAANNIQVAQATLIDIPLPRRRPGSVAPTVTAQPSKAGDRVIQFGNKSVRIVGPDTPYAQVKAAGP</sequence>
<dbReference type="Pfam" id="PF11064">
    <property type="entry name" value="DUF2865"/>
    <property type="match status" value="1"/>
</dbReference>
<gene>
    <name evidence="2" type="ORF">ML536_05610</name>
</gene>
<dbReference type="Proteomes" id="UP001156140">
    <property type="component" value="Unassembled WGS sequence"/>
</dbReference>
<keyword evidence="3" id="KW-1185">Reference proteome</keyword>
<organism evidence="2 3">
    <name type="scientific">Paradevosia shaoguanensis</name>
    <dbReference type="NCBI Taxonomy" id="1335043"/>
    <lineage>
        <taxon>Bacteria</taxon>
        <taxon>Pseudomonadati</taxon>
        <taxon>Pseudomonadota</taxon>
        <taxon>Alphaproteobacteria</taxon>
        <taxon>Hyphomicrobiales</taxon>
        <taxon>Devosiaceae</taxon>
        <taxon>Paradevosia</taxon>
    </lineage>
</organism>
<evidence type="ECO:0000256" key="1">
    <source>
        <dbReference type="SAM" id="SignalP"/>
    </source>
</evidence>
<dbReference type="InterPro" id="IPR021293">
    <property type="entry name" value="DUF2865"/>
</dbReference>
<dbReference type="RefSeq" id="WP_281735230.1">
    <property type="nucleotide sequence ID" value="NZ_JAKETQ010000001.1"/>
</dbReference>
<dbReference type="EMBL" id="JALAZD010000001">
    <property type="protein sequence ID" value="MCI0126298.1"/>
    <property type="molecule type" value="Genomic_DNA"/>
</dbReference>
<evidence type="ECO:0000313" key="2">
    <source>
        <dbReference type="EMBL" id="MCI0126298.1"/>
    </source>
</evidence>
<accession>A0AA41UAE4</accession>
<evidence type="ECO:0000313" key="3">
    <source>
        <dbReference type="Proteomes" id="UP001156140"/>
    </source>
</evidence>
<protein>
    <submittedName>
        <fullName evidence="2">DUF2865 domain-containing protein</fullName>
    </submittedName>
</protein>
<name>A0AA41UAE4_9HYPH</name>
<feature type="signal peptide" evidence="1">
    <location>
        <begin position="1"/>
        <end position="27"/>
    </location>
</feature>
<reference evidence="2" key="1">
    <citation type="submission" date="2022-03" db="EMBL/GenBank/DDBJ databases">
        <title>The complete genome sequence of a Methyloterrigena soli.</title>
        <authorList>
            <person name="Zi Z."/>
        </authorList>
    </citation>
    <scope>NUCLEOTIDE SEQUENCE</scope>
    <source>
        <strain evidence="2">M48</strain>
    </source>
</reference>
<proteinExistence type="predicted"/>